<dbReference type="Gene3D" id="3.30.450.20">
    <property type="entry name" value="PAS domain"/>
    <property type="match status" value="1"/>
</dbReference>
<dbReference type="CDD" id="cd01949">
    <property type="entry name" value="GGDEF"/>
    <property type="match status" value="1"/>
</dbReference>
<dbReference type="PANTHER" id="PTHR45138">
    <property type="entry name" value="REGULATORY COMPONENTS OF SENSORY TRANSDUCTION SYSTEM"/>
    <property type="match status" value="1"/>
</dbReference>
<keyword evidence="4" id="KW-1185">Reference proteome</keyword>
<dbReference type="GO" id="GO:0043709">
    <property type="term" value="P:cell adhesion involved in single-species biofilm formation"/>
    <property type="evidence" value="ECO:0007669"/>
    <property type="project" value="TreeGrafter"/>
</dbReference>
<dbReference type="InterPro" id="IPR000160">
    <property type="entry name" value="GGDEF_dom"/>
</dbReference>
<dbReference type="InterPro" id="IPR050469">
    <property type="entry name" value="Diguanylate_Cyclase"/>
</dbReference>
<name>A0A1H3PEX2_9FIRM</name>
<dbReference type="GO" id="GO:0052621">
    <property type="term" value="F:diguanylate cyclase activity"/>
    <property type="evidence" value="ECO:0007669"/>
    <property type="project" value="TreeGrafter"/>
</dbReference>
<dbReference type="PANTHER" id="PTHR45138:SF9">
    <property type="entry name" value="DIGUANYLATE CYCLASE DGCM-RELATED"/>
    <property type="match status" value="1"/>
</dbReference>
<dbReference type="PROSITE" id="PS50887">
    <property type="entry name" value="GGDEF"/>
    <property type="match status" value="1"/>
</dbReference>
<feature type="domain" description="GGDEF" evidence="2">
    <location>
        <begin position="375"/>
        <end position="508"/>
    </location>
</feature>
<dbReference type="InterPro" id="IPR029787">
    <property type="entry name" value="Nucleotide_cyclase"/>
</dbReference>
<evidence type="ECO:0000313" key="3">
    <source>
        <dbReference type="EMBL" id="SDY99493.1"/>
    </source>
</evidence>
<dbReference type="RefSeq" id="WP_244270495.1">
    <property type="nucleotide sequence ID" value="NZ_FNQE01000014.1"/>
</dbReference>
<proteinExistence type="predicted"/>
<dbReference type="InterPro" id="IPR004010">
    <property type="entry name" value="Double_Cache_2"/>
</dbReference>
<evidence type="ECO:0000313" key="4">
    <source>
        <dbReference type="Proteomes" id="UP000198625"/>
    </source>
</evidence>
<dbReference type="FunFam" id="3.30.70.270:FF:000001">
    <property type="entry name" value="Diguanylate cyclase domain protein"/>
    <property type="match status" value="1"/>
</dbReference>
<dbReference type="GO" id="GO:0005886">
    <property type="term" value="C:plasma membrane"/>
    <property type="evidence" value="ECO:0007669"/>
    <property type="project" value="TreeGrafter"/>
</dbReference>
<dbReference type="Pfam" id="PF08269">
    <property type="entry name" value="dCache_2"/>
    <property type="match status" value="1"/>
</dbReference>
<protein>
    <submittedName>
        <fullName evidence="3">Diguanylate cyclase (GGDEF) domain-containing protein</fullName>
    </submittedName>
</protein>
<dbReference type="SMART" id="SM00267">
    <property type="entry name" value="GGDEF"/>
    <property type="match status" value="1"/>
</dbReference>
<keyword evidence="1" id="KW-1133">Transmembrane helix</keyword>
<dbReference type="Gene3D" id="3.30.70.270">
    <property type="match status" value="1"/>
</dbReference>
<dbReference type="EMBL" id="FNQE01000014">
    <property type="protein sequence ID" value="SDY99493.1"/>
    <property type="molecule type" value="Genomic_DNA"/>
</dbReference>
<feature type="transmembrane region" description="Helical" evidence="1">
    <location>
        <begin position="311"/>
        <end position="329"/>
    </location>
</feature>
<dbReference type="STRING" id="415015.SAMN05660462_01473"/>
<accession>A0A1H3PEX2</accession>
<feature type="transmembrane region" description="Helical" evidence="1">
    <location>
        <begin position="7"/>
        <end position="25"/>
    </location>
</feature>
<dbReference type="NCBIfam" id="TIGR00254">
    <property type="entry name" value="GGDEF"/>
    <property type="match status" value="1"/>
</dbReference>
<dbReference type="GO" id="GO:1902201">
    <property type="term" value="P:negative regulation of bacterial-type flagellum-dependent cell motility"/>
    <property type="evidence" value="ECO:0007669"/>
    <property type="project" value="TreeGrafter"/>
</dbReference>
<keyword evidence="1" id="KW-0812">Transmembrane</keyword>
<sequence>MKNKHKIITFAAATIICLVVIYLHLLSHEKTQEIYLEQTEKTIINLKKDFLKDTVNNIFFEIDRLREIKHENYKKNTEARLRRFQEELDLSDEEFIQFFINRFNDDLNPKMWTAFLWDNKTGEVLYDSAGLHIKTIDSTVKDLKSLLSSHAVIEKGSIQGIFGVSKSYIDEIVKEEIGDTIRNREFSNDSYIWVNEVINYGGGKDYAIRRIHPNLRDTEGTYLSTDMEDIKGKLPYLEELEGIKKNGELFFTYYFKKLNSSQVSEKITYAKLYKDYDWIVAMGVHLDDIGAYTEKVNNEIHSLSSESIIRLLRYILIVLLIGFTILYLIEKKHLLNSTKSLEKEINIDTLTKASSRRFGEMNLNALFKQYRLTGEKPAIMMLDIDGFKHINDNYGHKTGDIVLIEIVKTINHIIRSSDQLIRWGGDEFVGIFPGLREEHIMEFGEKLLDGIASLEIPAGNETFSITISIGFSYFKDTDNDYNDVLKRADDALYKSKEQGKNRVNIWHIS</sequence>
<keyword evidence="1" id="KW-0472">Membrane</keyword>
<evidence type="ECO:0000259" key="2">
    <source>
        <dbReference type="PROSITE" id="PS50887"/>
    </source>
</evidence>
<evidence type="ECO:0000256" key="1">
    <source>
        <dbReference type="SAM" id="Phobius"/>
    </source>
</evidence>
<dbReference type="InterPro" id="IPR043128">
    <property type="entry name" value="Rev_trsase/Diguanyl_cyclase"/>
</dbReference>
<dbReference type="AlphaFoldDB" id="A0A1H3PEX2"/>
<gene>
    <name evidence="3" type="ORF">SAMN05660462_01473</name>
</gene>
<organism evidence="3 4">
    <name type="scientific">Proteiniborus ethanoligenes</name>
    <dbReference type="NCBI Taxonomy" id="415015"/>
    <lineage>
        <taxon>Bacteria</taxon>
        <taxon>Bacillati</taxon>
        <taxon>Bacillota</taxon>
        <taxon>Clostridia</taxon>
        <taxon>Eubacteriales</taxon>
        <taxon>Proteiniborus</taxon>
    </lineage>
</organism>
<dbReference type="Proteomes" id="UP000198625">
    <property type="component" value="Unassembled WGS sequence"/>
</dbReference>
<dbReference type="SUPFAM" id="SSF55073">
    <property type="entry name" value="Nucleotide cyclase"/>
    <property type="match status" value="1"/>
</dbReference>
<reference evidence="3 4" key="1">
    <citation type="submission" date="2016-10" db="EMBL/GenBank/DDBJ databases">
        <authorList>
            <person name="de Groot N.N."/>
        </authorList>
    </citation>
    <scope>NUCLEOTIDE SEQUENCE [LARGE SCALE GENOMIC DNA]</scope>
    <source>
        <strain evidence="3 4">DSM 21650</strain>
    </source>
</reference>
<dbReference type="Pfam" id="PF00990">
    <property type="entry name" value="GGDEF"/>
    <property type="match status" value="1"/>
</dbReference>